<evidence type="ECO:0000313" key="1">
    <source>
        <dbReference type="EMBL" id="KAH8691925.1"/>
    </source>
</evidence>
<name>A0AAD4KN94_9EURO</name>
<dbReference type="RefSeq" id="XP_046067922.1">
    <property type="nucleotide sequence ID" value="XM_046214425.1"/>
</dbReference>
<dbReference type="GeneID" id="70244712"/>
<keyword evidence="2" id="KW-1185">Reference proteome</keyword>
<gene>
    <name evidence="1" type="ORF">BGW36DRAFT_362952</name>
</gene>
<organism evidence="1 2">
    <name type="scientific">Talaromyces proteolyticus</name>
    <dbReference type="NCBI Taxonomy" id="1131652"/>
    <lineage>
        <taxon>Eukaryota</taxon>
        <taxon>Fungi</taxon>
        <taxon>Dikarya</taxon>
        <taxon>Ascomycota</taxon>
        <taxon>Pezizomycotina</taxon>
        <taxon>Eurotiomycetes</taxon>
        <taxon>Eurotiomycetidae</taxon>
        <taxon>Eurotiales</taxon>
        <taxon>Trichocomaceae</taxon>
        <taxon>Talaromyces</taxon>
        <taxon>Talaromyces sect. Bacilispori</taxon>
    </lineage>
</organism>
<protein>
    <submittedName>
        <fullName evidence="1">Uncharacterized protein</fullName>
    </submittedName>
</protein>
<proteinExistence type="predicted"/>
<reference evidence="1" key="1">
    <citation type="submission" date="2021-12" db="EMBL/GenBank/DDBJ databases">
        <title>Convergent genome expansion in fungi linked to evolution of root-endophyte symbiosis.</title>
        <authorList>
            <consortium name="DOE Joint Genome Institute"/>
            <person name="Ke Y.-H."/>
            <person name="Bonito G."/>
            <person name="Liao H.-L."/>
            <person name="Looney B."/>
            <person name="Rojas-Flechas A."/>
            <person name="Nash J."/>
            <person name="Hameed K."/>
            <person name="Schadt C."/>
            <person name="Martin F."/>
            <person name="Crous P.W."/>
            <person name="Miettinen O."/>
            <person name="Magnuson J.K."/>
            <person name="Labbe J."/>
            <person name="Jacobson D."/>
            <person name="Doktycz M.J."/>
            <person name="Veneault-Fourrey C."/>
            <person name="Kuo A."/>
            <person name="Mondo S."/>
            <person name="Calhoun S."/>
            <person name="Riley R."/>
            <person name="Ohm R."/>
            <person name="LaButti K."/>
            <person name="Andreopoulos B."/>
            <person name="Pangilinan J."/>
            <person name="Nolan M."/>
            <person name="Tritt A."/>
            <person name="Clum A."/>
            <person name="Lipzen A."/>
            <person name="Daum C."/>
            <person name="Barry K."/>
            <person name="Grigoriev I.V."/>
            <person name="Vilgalys R."/>
        </authorList>
    </citation>
    <scope>NUCLEOTIDE SEQUENCE</scope>
    <source>
        <strain evidence="1">PMI_201</strain>
    </source>
</reference>
<dbReference type="EMBL" id="JAJTJA010000011">
    <property type="protein sequence ID" value="KAH8691925.1"/>
    <property type="molecule type" value="Genomic_DNA"/>
</dbReference>
<dbReference type="AlphaFoldDB" id="A0AAD4KN94"/>
<evidence type="ECO:0000313" key="2">
    <source>
        <dbReference type="Proteomes" id="UP001201262"/>
    </source>
</evidence>
<comment type="caution">
    <text evidence="1">The sequence shown here is derived from an EMBL/GenBank/DDBJ whole genome shotgun (WGS) entry which is preliminary data.</text>
</comment>
<sequence>MPTYGIYRVDSGYERGLAAISATGIDVYFMFLMIGNVPAAGLDQLADPLVRLREATDAVNVLSAQYQESFTVVDEIMALLRFFYAYVQKNSLRCPTVIIPLPGNEYQYMLYPLTVEEATTVMAQFQHLGYHVWEFHDPYKVRRAIATLIRAHYKIMEYHENGTRPSEPVLRALKSLFQIYWYKPLHTVSEEYEDDSVLSWEEYTILRDLIS</sequence>
<accession>A0AAD4KN94</accession>
<dbReference type="Proteomes" id="UP001201262">
    <property type="component" value="Unassembled WGS sequence"/>
</dbReference>